<dbReference type="EMBL" id="FOJW01000004">
    <property type="protein sequence ID" value="SFA93869.1"/>
    <property type="molecule type" value="Genomic_DNA"/>
</dbReference>
<keyword evidence="2" id="KW-1185">Reference proteome</keyword>
<evidence type="ECO:0000313" key="1">
    <source>
        <dbReference type="EMBL" id="SFA93869.1"/>
    </source>
</evidence>
<reference evidence="1 2" key="1">
    <citation type="submission" date="2016-10" db="EMBL/GenBank/DDBJ databases">
        <authorList>
            <person name="de Groot N.N."/>
        </authorList>
    </citation>
    <scope>NUCLEOTIDE SEQUENCE [LARGE SCALE GENOMIC DNA]</scope>
    <source>
        <strain evidence="1 2">CGMCC 1.3702</strain>
    </source>
</reference>
<sequence>MSIDHISRIVNMFSKKEIDSIKGELELSDFEDATQDIDNVIENIEREPAYKTKLLEEYKYVFKPHSSHIFTYTDLNIESIDEINFGDWTITNSEERRGVHYFFVEKDYTTKRINAGWDYINVEVKQVGIVVIQPDINVLEVRSNIMVKNQIERQLINSFINLSPLSIDRSYYTAILEELNAKEFSVLWETEGADVRKAHLEGENISVKNGAIIHIKDENGEIVTVDLGTDGSPESVWSTLTDYNAKILLSSKGNLRLSKLITEDEVNKIILKIISAVKGLPVSQNVKLEMENPQTFVELFKEYCAGTKKNVLKRFSKRYFSFRTSLAFDDTERVLTYLCEQGFFSLNYEIYCEHGHFVATTNEVSEQRDSLLCDTCETLGVDYSYDNQGIKKIYSITDAGLSCLQNANINIEEGIGDDPNRGMNDAQFNEDPIDPAELYQMERVLLKVKRQMLENAIDEGDIARERAIVAELSKMNTPEAHEIIKEHGLTSSRY</sequence>
<evidence type="ECO:0000313" key="2">
    <source>
        <dbReference type="Proteomes" id="UP000198642"/>
    </source>
</evidence>
<protein>
    <submittedName>
        <fullName evidence="1">Uncharacterized protein</fullName>
    </submittedName>
</protein>
<dbReference type="AlphaFoldDB" id="A0A1I0WYQ3"/>
<name>A0A1I0WYQ3_9BACI</name>
<proteinExistence type="predicted"/>
<dbReference type="STRING" id="237679.SAMN04488072_10424"/>
<dbReference type="OrthoDB" id="9819357at2"/>
<accession>A0A1I0WYQ3</accession>
<dbReference type="RefSeq" id="WP_090235059.1">
    <property type="nucleotide sequence ID" value="NZ_FOJW01000004.1"/>
</dbReference>
<organism evidence="1 2">
    <name type="scientific">Lentibacillus halodurans</name>
    <dbReference type="NCBI Taxonomy" id="237679"/>
    <lineage>
        <taxon>Bacteria</taxon>
        <taxon>Bacillati</taxon>
        <taxon>Bacillota</taxon>
        <taxon>Bacilli</taxon>
        <taxon>Bacillales</taxon>
        <taxon>Bacillaceae</taxon>
        <taxon>Lentibacillus</taxon>
    </lineage>
</organism>
<dbReference type="Proteomes" id="UP000198642">
    <property type="component" value="Unassembled WGS sequence"/>
</dbReference>
<gene>
    <name evidence="1" type="ORF">SAMN04488072_10424</name>
</gene>